<protein>
    <submittedName>
        <fullName evidence="3">ABC transporter substrate-binding protein</fullName>
    </submittedName>
</protein>
<sequence>MNMKRFVRCLSLAVATVLLVAAFVPFAQAEENETPIVFTYVCSTEPDTVDPSVWFTTSPMNLNVYQPLLKANPEGSDEPYTYLVAESYTVSEDGMKYVFKIREGMTFHDGTPVNAEAVRASVQRTLDIAASPAGIWSCVEEMNVLSEYEIEFTLNAPVPFDAIVAAGYGSFIMSPTAIAENEVDGDLAQAWMTDNSCGTGPWILSEWTRGERMVFVRNENYFGGWEKGQPDIVIVKFTSEYSTSRLMLESGEADMVDFVPADQIEELSQMEGITCPTYPSYETLYLQFNHELAPTNDPLVRQALSYAFNYEGVTKITNNTSKPMRGILPSSLWGWDEDAFQYTFDLEKARELLDEAGYKDQELVLTCYYSSEDDVLRQTIEMFKSDLASINVTLNVETAPFSTIASKQREFETSANIFTRYWWCDYVDPNDYVYYLLHSDANYTITYFKDEDIDAKIEEAHKIAGVDREKAIELYHEINDFVIEDAHSIFAFEKDVVVPMRTWVEGFVYNPAYPRIVEFYDLRINK</sequence>
<evidence type="ECO:0000256" key="1">
    <source>
        <dbReference type="SAM" id="SignalP"/>
    </source>
</evidence>
<evidence type="ECO:0000259" key="2">
    <source>
        <dbReference type="Pfam" id="PF00496"/>
    </source>
</evidence>
<feature type="domain" description="Solute-binding protein family 5" evidence="2">
    <location>
        <begin position="83"/>
        <end position="442"/>
    </location>
</feature>
<dbReference type="Proteomes" id="UP000824072">
    <property type="component" value="Unassembled WGS sequence"/>
</dbReference>
<dbReference type="PANTHER" id="PTHR30290">
    <property type="entry name" value="PERIPLASMIC BINDING COMPONENT OF ABC TRANSPORTER"/>
    <property type="match status" value="1"/>
</dbReference>
<accession>A0A9D1LCQ7</accession>
<keyword evidence="1" id="KW-0732">Signal</keyword>
<dbReference type="GO" id="GO:1904680">
    <property type="term" value="F:peptide transmembrane transporter activity"/>
    <property type="evidence" value="ECO:0007669"/>
    <property type="project" value="TreeGrafter"/>
</dbReference>
<dbReference type="SUPFAM" id="SSF53850">
    <property type="entry name" value="Periplasmic binding protein-like II"/>
    <property type="match status" value="1"/>
</dbReference>
<evidence type="ECO:0000313" key="4">
    <source>
        <dbReference type="Proteomes" id="UP000824072"/>
    </source>
</evidence>
<dbReference type="GO" id="GO:0015833">
    <property type="term" value="P:peptide transport"/>
    <property type="evidence" value="ECO:0007669"/>
    <property type="project" value="TreeGrafter"/>
</dbReference>
<dbReference type="InterPro" id="IPR030678">
    <property type="entry name" value="Peptide/Ni-bd"/>
</dbReference>
<organism evidence="3 4">
    <name type="scientific">Candidatus Pullichristensenella excrementigallinarum</name>
    <dbReference type="NCBI Taxonomy" id="2840907"/>
    <lineage>
        <taxon>Bacteria</taxon>
        <taxon>Bacillati</taxon>
        <taxon>Bacillota</taxon>
        <taxon>Clostridia</taxon>
        <taxon>Candidatus Pullichristensenella</taxon>
    </lineage>
</organism>
<comment type="caution">
    <text evidence="3">The sequence shown here is derived from an EMBL/GenBank/DDBJ whole genome shotgun (WGS) entry which is preliminary data.</text>
</comment>
<dbReference type="AlphaFoldDB" id="A0A9D1LCQ7"/>
<dbReference type="Pfam" id="PF00496">
    <property type="entry name" value="SBP_bac_5"/>
    <property type="match status" value="1"/>
</dbReference>
<dbReference type="Gene3D" id="3.40.190.10">
    <property type="entry name" value="Periplasmic binding protein-like II"/>
    <property type="match status" value="1"/>
</dbReference>
<feature type="signal peptide" evidence="1">
    <location>
        <begin position="1"/>
        <end position="29"/>
    </location>
</feature>
<gene>
    <name evidence="3" type="ORF">IAB02_05135</name>
</gene>
<name>A0A9D1LCQ7_9FIRM</name>
<dbReference type="InterPro" id="IPR039424">
    <property type="entry name" value="SBP_5"/>
</dbReference>
<dbReference type="GO" id="GO:0042597">
    <property type="term" value="C:periplasmic space"/>
    <property type="evidence" value="ECO:0007669"/>
    <property type="project" value="UniProtKB-ARBA"/>
</dbReference>
<dbReference type="PIRSF" id="PIRSF002741">
    <property type="entry name" value="MppA"/>
    <property type="match status" value="1"/>
</dbReference>
<proteinExistence type="predicted"/>
<dbReference type="GO" id="GO:0043190">
    <property type="term" value="C:ATP-binding cassette (ABC) transporter complex"/>
    <property type="evidence" value="ECO:0007669"/>
    <property type="project" value="InterPro"/>
</dbReference>
<evidence type="ECO:0000313" key="3">
    <source>
        <dbReference type="EMBL" id="HIU33927.1"/>
    </source>
</evidence>
<reference evidence="3" key="1">
    <citation type="submission" date="2020-10" db="EMBL/GenBank/DDBJ databases">
        <authorList>
            <person name="Gilroy R."/>
        </authorList>
    </citation>
    <scope>NUCLEOTIDE SEQUENCE</scope>
    <source>
        <strain evidence="3">ChiHcec3-11533</strain>
    </source>
</reference>
<reference evidence="3" key="2">
    <citation type="journal article" date="2021" name="PeerJ">
        <title>Extensive microbial diversity within the chicken gut microbiome revealed by metagenomics and culture.</title>
        <authorList>
            <person name="Gilroy R."/>
            <person name="Ravi A."/>
            <person name="Getino M."/>
            <person name="Pursley I."/>
            <person name="Horton D.L."/>
            <person name="Alikhan N.F."/>
            <person name="Baker D."/>
            <person name="Gharbi K."/>
            <person name="Hall N."/>
            <person name="Watson M."/>
            <person name="Adriaenssens E.M."/>
            <person name="Foster-Nyarko E."/>
            <person name="Jarju S."/>
            <person name="Secka A."/>
            <person name="Antonio M."/>
            <person name="Oren A."/>
            <person name="Chaudhuri R.R."/>
            <person name="La Ragione R."/>
            <person name="Hildebrand F."/>
            <person name="Pallen M.J."/>
        </authorList>
    </citation>
    <scope>NUCLEOTIDE SEQUENCE</scope>
    <source>
        <strain evidence="3">ChiHcec3-11533</strain>
    </source>
</reference>
<dbReference type="PANTHER" id="PTHR30290:SF34">
    <property type="entry name" value="ABC TRANSPORTER, PERIPLASMIC OLIGO-PEPTIDE BINDING PROTEIN, PUTATIVE-RELATED"/>
    <property type="match status" value="1"/>
</dbReference>
<dbReference type="InterPro" id="IPR000914">
    <property type="entry name" value="SBP_5_dom"/>
</dbReference>
<dbReference type="Gene3D" id="3.10.105.10">
    <property type="entry name" value="Dipeptide-binding Protein, Domain 3"/>
    <property type="match status" value="1"/>
</dbReference>
<dbReference type="CDD" id="cd08512">
    <property type="entry name" value="PBP2_NikA_DppA_OppA_like_7"/>
    <property type="match status" value="1"/>
</dbReference>
<feature type="chain" id="PRO_5038636380" evidence="1">
    <location>
        <begin position="30"/>
        <end position="526"/>
    </location>
</feature>
<dbReference type="EMBL" id="DVMU01000112">
    <property type="protein sequence ID" value="HIU33927.1"/>
    <property type="molecule type" value="Genomic_DNA"/>
</dbReference>